<organism evidence="3 4">
    <name type="scientific">Aspergillus coremiiformis</name>
    <dbReference type="NCBI Taxonomy" id="138285"/>
    <lineage>
        <taxon>Eukaryota</taxon>
        <taxon>Fungi</taxon>
        <taxon>Dikarya</taxon>
        <taxon>Ascomycota</taxon>
        <taxon>Pezizomycotina</taxon>
        <taxon>Eurotiomycetes</taxon>
        <taxon>Eurotiomycetidae</taxon>
        <taxon>Eurotiales</taxon>
        <taxon>Aspergillaceae</taxon>
        <taxon>Aspergillus</taxon>
        <taxon>Aspergillus subgen. Circumdati</taxon>
    </lineage>
</organism>
<protein>
    <submittedName>
        <fullName evidence="3">Uncharacterized protein</fullName>
    </submittedName>
</protein>
<proteinExistence type="predicted"/>
<accession>A0A5N6ZD31</accession>
<dbReference type="AlphaFoldDB" id="A0A5N6ZD31"/>
<evidence type="ECO:0000313" key="4">
    <source>
        <dbReference type="Proteomes" id="UP000327118"/>
    </source>
</evidence>
<keyword evidence="4" id="KW-1185">Reference proteome</keyword>
<dbReference type="Proteomes" id="UP000327118">
    <property type="component" value="Unassembled WGS sequence"/>
</dbReference>
<keyword evidence="2" id="KW-1133">Transmembrane helix</keyword>
<gene>
    <name evidence="3" type="ORF">BDV28DRAFT_60190</name>
</gene>
<name>A0A5N6ZD31_9EURO</name>
<evidence type="ECO:0000256" key="2">
    <source>
        <dbReference type="SAM" id="Phobius"/>
    </source>
</evidence>
<dbReference type="EMBL" id="ML739059">
    <property type="protein sequence ID" value="KAE8355083.1"/>
    <property type="molecule type" value="Genomic_DNA"/>
</dbReference>
<keyword evidence="2" id="KW-0812">Transmembrane</keyword>
<keyword evidence="2" id="KW-0472">Membrane</keyword>
<reference evidence="4" key="1">
    <citation type="submission" date="2019-04" db="EMBL/GenBank/DDBJ databases">
        <title>Friends and foes A comparative genomics studyof 23 Aspergillus species from section Flavi.</title>
        <authorList>
            <consortium name="DOE Joint Genome Institute"/>
            <person name="Kjaerbolling I."/>
            <person name="Vesth T."/>
            <person name="Frisvad J.C."/>
            <person name="Nybo J.L."/>
            <person name="Theobald S."/>
            <person name="Kildgaard S."/>
            <person name="Isbrandt T."/>
            <person name="Kuo A."/>
            <person name="Sato A."/>
            <person name="Lyhne E.K."/>
            <person name="Kogle M.E."/>
            <person name="Wiebenga A."/>
            <person name="Kun R.S."/>
            <person name="Lubbers R.J."/>
            <person name="Makela M.R."/>
            <person name="Barry K."/>
            <person name="Chovatia M."/>
            <person name="Clum A."/>
            <person name="Daum C."/>
            <person name="Haridas S."/>
            <person name="He G."/>
            <person name="LaButti K."/>
            <person name="Lipzen A."/>
            <person name="Mondo S."/>
            <person name="Riley R."/>
            <person name="Salamov A."/>
            <person name="Simmons B.A."/>
            <person name="Magnuson J.K."/>
            <person name="Henrissat B."/>
            <person name="Mortensen U.H."/>
            <person name="Larsen T.O."/>
            <person name="Devries R.P."/>
            <person name="Grigoriev I.V."/>
            <person name="Machida M."/>
            <person name="Baker S.E."/>
            <person name="Andersen M.R."/>
        </authorList>
    </citation>
    <scope>NUCLEOTIDE SEQUENCE [LARGE SCALE GENOMIC DNA]</scope>
    <source>
        <strain evidence="4">CBS 553.77</strain>
    </source>
</reference>
<evidence type="ECO:0000313" key="3">
    <source>
        <dbReference type="EMBL" id="KAE8355083.1"/>
    </source>
</evidence>
<feature type="compositionally biased region" description="Polar residues" evidence="1">
    <location>
        <begin position="1"/>
        <end position="13"/>
    </location>
</feature>
<evidence type="ECO:0000256" key="1">
    <source>
        <dbReference type="SAM" id="MobiDB-lite"/>
    </source>
</evidence>
<feature type="region of interest" description="Disordered" evidence="1">
    <location>
        <begin position="1"/>
        <end position="21"/>
    </location>
</feature>
<sequence length="141" mass="16101">MVSPAQTFRNRNPISPPQAPLGCSLRPNTFPRLDIRPLLQTNHDSKPTTQLKSSIFATQILRLRPDHAEFILDNHYLVRDFSDDLARLAADTEVEQVIVVVARRLYTYIRMAGEVLSMSSLHSRVTICLSFFILFWSVIFG</sequence>
<feature type="transmembrane region" description="Helical" evidence="2">
    <location>
        <begin position="121"/>
        <end position="139"/>
    </location>
</feature>